<dbReference type="InterPro" id="IPR005486">
    <property type="entry name" value="Glucokinase_regulatory_CS"/>
</dbReference>
<dbReference type="Proteomes" id="UP001500631">
    <property type="component" value="Unassembled WGS sequence"/>
</dbReference>
<keyword evidence="6" id="KW-1185">Reference proteome</keyword>
<dbReference type="CDD" id="cd05007">
    <property type="entry name" value="SIS_Etherase"/>
    <property type="match status" value="1"/>
</dbReference>
<proteinExistence type="inferred from homology"/>
<feature type="active site" evidence="3">
    <location>
        <position position="117"/>
    </location>
</feature>
<evidence type="ECO:0000256" key="2">
    <source>
        <dbReference type="ARBA" id="ARBA00023277"/>
    </source>
</evidence>
<feature type="domain" description="SIS" evidence="4">
    <location>
        <begin position="58"/>
        <end position="221"/>
    </location>
</feature>
<name>A0ABP9ML86_9GAMM</name>
<dbReference type="NCBIfam" id="NF003915">
    <property type="entry name" value="PRK05441.1"/>
    <property type="match status" value="1"/>
</dbReference>
<dbReference type="InterPro" id="IPR046348">
    <property type="entry name" value="SIS_dom_sf"/>
</dbReference>
<accession>A0ABP9ML86</accession>
<organism evidence="5 6">
    <name type="scientific">Wohlfahrtiimonas larvae</name>
    <dbReference type="NCBI Taxonomy" id="1157986"/>
    <lineage>
        <taxon>Bacteria</taxon>
        <taxon>Pseudomonadati</taxon>
        <taxon>Pseudomonadota</taxon>
        <taxon>Gammaproteobacteria</taxon>
        <taxon>Cardiobacteriales</taxon>
        <taxon>Ignatzschineriaceae</taxon>
        <taxon>Wohlfahrtiimonas</taxon>
    </lineage>
</organism>
<evidence type="ECO:0000313" key="5">
    <source>
        <dbReference type="EMBL" id="GAA5097018.1"/>
    </source>
</evidence>
<comment type="pathway">
    <text evidence="3">Amino-sugar metabolism; N-acetylmuramate degradation.</text>
</comment>
<dbReference type="SUPFAM" id="SSF53697">
    <property type="entry name" value="SIS domain"/>
    <property type="match status" value="1"/>
</dbReference>
<keyword evidence="1 3" id="KW-0456">Lyase</keyword>
<dbReference type="NCBIfam" id="TIGR00274">
    <property type="entry name" value="N-acetylmuramic acid 6-phosphate etherase"/>
    <property type="match status" value="1"/>
</dbReference>
<gene>
    <name evidence="3 5" type="primary">murQ</name>
    <name evidence="5" type="ORF">GCM10023338_08070</name>
</gene>
<dbReference type="PROSITE" id="PS01272">
    <property type="entry name" value="GCKR"/>
    <property type="match status" value="1"/>
</dbReference>
<dbReference type="PANTHER" id="PTHR10088">
    <property type="entry name" value="GLUCOKINASE REGULATORY PROTEIN"/>
    <property type="match status" value="1"/>
</dbReference>
<evidence type="ECO:0000256" key="1">
    <source>
        <dbReference type="ARBA" id="ARBA00023239"/>
    </source>
</evidence>
<dbReference type="EC" id="4.2.1.126" evidence="3"/>
<keyword evidence="2 3" id="KW-0119">Carbohydrate metabolism</keyword>
<comment type="pathway">
    <text evidence="3">Cell wall biogenesis; peptidoglycan recycling.</text>
</comment>
<dbReference type="RefSeq" id="WP_077924910.1">
    <property type="nucleotide sequence ID" value="NZ_BAABKE010000002.1"/>
</dbReference>
<comment type="miscellaneous">
    <text evidence="3">A lyase-type mechanism (elimination/hydration) is suggested for the cleavage of the lactyl ether bond of MurNAc 6-phosphate, with the formation of an alpha,beta-unsaturated aldehyde intermediate with (E)-stereochemistry, followed by the syn addition of water to give product.</text>
</comment>
<dbReference type="Pfam" id="PF22645">
    <property type="entry name" value="GKRP_SIS_N"/>
    <property type="match status" value="1"/>
</dbReference>
<feature type="active site" description="Proton donor" evidence="3">
    <location>
        <position position="86"/>
    </location>
</feature>
<reference evidence="6" key="1">
    <citation type="journal article" date="2019" name="Int. J. Syst. Evol. Microbiol.">
        <title>The Global Catalogue of Microorganisms (GCM) 10K type strain sequencing project: providing services to taxonomists for standard genome sequencing and annotation.</title>
        <authorList>
            <consortium name="The Broad Institute Genomics Platform"/>
            <consortium name="The Broad Institute Genome Sequencing Center for Infectious Disease"/>
            <person name="Wu L."/>
            <person name="Ma J."/>
        </authorList>
    </citation>
    <scope>NUCLEOTIDE SEQUENCE [LARGE SCALE GENOMIC DNA]</scope>
    <source>
        <strain evidence="6">JCM 18424</strain>
    </source>
</reference>
<evidence type="ECO:0000313" key="6">
    <source>
        <dbReference type="Proteomes" id="UP001500631"/>
    </source>
</evidence>
<dbReference type="NCBIfam" id="NF009222">
    <property type="entry name" value="PRK12570.1"/>
    <property type="match status" value="1"/>
</dbReference>
<comment type="function">
    <text evidence="3">Specifically catalyzes the cleavage of the D-lactyl ether substituent of MurNAc 6-phosphate, producing GlcNAc 6-phosphate and D-lactate. Together with AnmK, is also required for the utilization of anhydro-N-acetylmuramic acid (anhMurNAc) either imported from the medium or derived from its own cell wall murein, and thus plays a role in cell wall recycling.</text>
</comment>
<comment type="pathway">
    <text evidence="3">Amino-sugar metabolism; 1,6-anhydro-N-acetylmuramate degradation.</text>
</comment>
<comment type="similarity">
    <text evidence="3">Belongs to the GCKR-like family. MurNAc-6-P etherase subfamily.</text>
</comment>
<dbReference type="Pfam" id="PF20741">
    <property type="entry name" value="GKRP-like_C"/>
    <property type="match status" value="1"/>
</dbReference>
<dbReference type="InterPro" id="IPR040190">
    <property type="entry name" value="MURQ/GCKR"/>
</dbReference>
<dbReference type="InterPro" id="IPR005488">
    <property type="entry name" value="Etherase_MurQ"/>
</dbReference>
<comment type="caution">
    <text evidence="5">The sequence shown here is derived from an EMBL/GenBank/DDBJ whole genome shotgun (WGS) entry which is preliminary data.</text>
</comment>
<dbReference type="PROSITE" id="PS51464">
    <property type="entry name" value="SIS"/>
    <property type="match status" value="1"/>
</dbReference>
<dbReference type="Gene3D" id="1.10.8.1080">
    <property type="match status" value="1"/>
</dbReference>
<dbReference type="EMBL" id="BAABKE010000002">
    <property type="protein sequence ID" value="GAA5097018.1"/>
    <property type="molecule type" value="Genomic_DNA"/>
</dbReference>
<sequence length="300" mass="32539">MAHNNVKNLLTEQRNNLSTNIDQMSILEMVQLMNHEDQNIINAIANVTKSIASAVDMIAEVIQKGGRLVYIGAGTSGRLGVLDASECLPTFGVGEETVIGIIAGGDQALRNPVENAEDNREAVITDLQNINFNHKDILCAIAASGRTPYCVSGLEYAKQLGAKTIALACTEYNPMFEISDTNIPILVGAEVITGSTRLKAGSAQKMVLNMLTTCSMIKIGKTYGNLMVDVKPTNEKLHHRAVNMLATILDIDDETAEDLLKSAHNHVKTAILMYLKSVNYDQAIELLANNQSRLSEALKD</sequence>
<comment type="subunit">
    <text evidence="3">Homodimer.</text>
</comment>
<dbReference type="InterPro" id="IPR001347">
    <property type="entry name" value="SIS_dom"/>
</dbReference>
<dbReference type="HAMAP" id="MF_00068">
    <property type="entry name" value="MurQ"/>
    <property type="match status" value="1"/>
</dbReference>
<dbReference type="Gene3D" id="3.40.50.10490">
    <property type="entry name" value="Glucose-6-phosphate isomerase like protein, domain 1"/>
    <property type="match status" value="1"/>
</dbReference>
<evidence type="ECO:0000259" key="4">
    <source>
        <dbReference type="PROSITE" id="PS51464"/>
    </source>
</evidence>
<comment type="catalytic activity">
    <reaction evidence="3">
        <text>N-acetyl-D-muramate 6-phosphate + H2O = N-acetyl-D-glucosamine 6-phosphate + (R)-lactate</text>
        <dbReference type="Rhea" id="RHEA:26410"/>
        <dbReference type="ChEBI" id="CHEBI:15377"/>
        <dbReference type="ChEBI" id="CHEBI:16004"/>
        <dbReference type="ChEBI" id="CHEBI:57513"/>
        <dbReference type="ChEBI" id="CHEBI:58722"/>
        <dbReference type="EC" id="4.2.1.126"/>
    </reaction>
</comment>
<protein>
    <recommendedName>
        <fullName evidence="3">N-acetylmuramic acid 6-phosphate etherase</fullName>
        <shortName evidence="3">MurNAc-6-P etherase</shortName>
        <ecNumber evidence="3">4.2.1.126</ecNumber>
    </recommendedName>
    <alternativeName>
        <fullName evidence="3">N-acetylmuramic acid 6-phosphate hydrolase</fullName>
    </alternativeName>
    <alternativeName>
        <fullName evidence="3">N-acetylmuramic acid 6-phosphate lyase</fullName>
    </alternativeName>
</protein>
<dbReference type="PANTHER" id="PTHR10088:SF5">
    <property type="entry name" value="N-ACETYLMURAMIC ACID 6-PHOSPHATE ETHERASE"/>
    <property type="match status" value="1"/>
</dbReference>
<evidence type="ECO:0000256" key="3">
    <source>
        <dbReference type="HAMAP-Rule" id="MF_00068"/>
    </source>
</evidence>